<accession>A0ABX0PW75</accession>
<evidence type="ECO:0000313" key="4">
    <source>
        <dbReference type="Proteomes" id="UP001318321"/>
    </source>
</evidence>
<gene>
    <name evidence="3" type="ORF">HBJ55_13315</name>
</gene>
<feature type="domain" description="DUF4123" evidence="2">
    <location>
        <begin position="12"/>
        <end position="117"/>
    </location>
</feature>
<sequence>MSHWLILEETGQTLASLYQKVPKLEYEWLFLETPYADFLKRSPLVLRVNDAIGDLLREFAQDPRKGISPGIVVASQASEEEVLAHLRRCLSVAFYGNRKGMLRYYHPDVAAALFAASEHVSQAWLGPIECWIWHGEAHPRTPAASAWHALCADDAASEHCVDPANSTQSQAGASPILALSRGQEAALERYIRVMRAWKELRQPGESLEDPKTYRRFLASARLEQELGQQSDPAVVLEEPMPSPSQWSAS</sequence>
<dbReference type="Proteomes" id="UP001318321">
    <property type="component" value="Unassembled WGS sequence"/>
</dbReference>
<protein>
    <submittedName>
        <fullName evidence="3">DUF4123 domain-containing protein</fullName>
    </submittedName>
</protein>
<dbReference type="InterPro" id="IPR025391">
    <property type="entry name" value="DUF4123"/>
</dbReference>
<organism evidence="3 4">
    <name type="scientific">Billgrantia bachuensis</name>
    <dbReference type="NCBI Taxonomy" id="2717286"/>
    <lineage>
        <taxon>Bacteria</taxon>
        <taxon>Pseudomonadati</taxon>
        <taxon>Pseudomonadota</taxon>
        <taxon>Gammaproteobacteria</taxon>
        <taxon>Oceanospirillales</taxon>
        <taxon>Halomonadaceae</taxon>
        <taxon>Billgrantia</taxon>
    </lineage>
</organism>
<dbReference type="EMBL" id="JAAQTO010000034">
    <property type="protein sequence ID" value="NIC06407.1"/>
    <property type="molecule type" value="Genomic_DNA"/>
</dbReference>
<keyword evidence="4" id="KW-1185">Reference proteome</keyword>
<comment type="caution">
    <text evidence="3">The sequence shown here is derived from an EMBL/GenBank/DDBJ whole genome shotgun (WGS) entry which is preliminary data.</text>
</comment>
<name>A0ABX0PW75_9GAMM</name>
<evidence type="ECO:0000256" key="1">
    <source>
        <dbReference type="SAM" id="MobiDB-lite"/>
    </source>
</evidence>
<evidence type="ECO:0000259" key="2">
    <source>
        <dbReference type="Pfam" id="PF13503"/>
    </source>
</evidence>
<proteinExistence type="predicted"/>
<dbReference type="Pfam" id="PF13503">
    <property type="entry name" value="DUF4123"/>
    <property type="match status" value="1"/>
</dbReference>
<evidence type="ECO:0000313" key="3">
    <source>
        <dbReference type="EMBL" id="NIC06407.1"/>
    </source>
</evidence>
<feature type="region of interest" description="Disordered" evidence="1">
    <location>
        <begin position="224"/>
        <end position="249"/>
    </location>
</feature>
<reference evidence="3 4" key="1">
    <citation type="submission" date="2020-03" db="EMBL/GenBank/DDBJ databases">
        <title>Identification of Halomonas strains.</title>
        <authorList>
            <person name="Xiao Z."/>
            <person name="Dong F."/>
            <person name="Wang Z."/>
            <person name="Zhao J.-Y."/>
        </authorList>
    </citation>
    <scope>NUCLEOTIDE SEQUENCE [LARGE SCALE GENOMIC DNA]</scope>
    <source>
        <strain evidence="3 4">DX6</strain>
    </source>
</reference>